<dbReference type="AlphaFoldDB" id="A0A3B0RMD9"/>
<dbReference type="Pfam" id="PF16509">
    <property type="entry name" value="KORA"/>
    <property type="match status" value="1"/>
</dbReference>
<keyword evidence="1" id="KW-0805">Transcription regulation</keyword>
<evidence type="ECO:0000256" key="2">
    <source>
        <dbReference type="ARBA" id="ARBA00023163"/>
    </source>
</evidence>
<dbReference type="Gene3D" id="1.10.10.2690">
    <property type="match status" value="1"/>
</dbReference>
<evidence type="ECO:0000256" key="1">
    <source>
        <dbReference type="ARBA" id="ARBA00023015"/>
    </source>
</evidence>
<reference evidence="4" key="1">
    <citation type="submission" date="2018-06" db="EMBL/GenBank/DDBJ databases">
        <authorList>
            <person name="Zhirakovskaya E."/>
        </authorList>
    </citation>
    <scope>NUCLEOTIDE SEQUENCE</scope>
</reference>
<sequence length="137" mass="15837">MARLTESDAEIIKGMLFRGDKQSDIAAYFGVNIGRISEINNRYKFAHVKKNHPDTLPPLYAYSPKDIYTTIMELHKKHQTEFEQVLTIINPDAYKKTKVQKNNPKKIFIKLPIKLKLNQKNNFKASCPCPSGYEEHV</sequence>
<evidence type="ECO:0000313" key="4">
    <source>
        <dbReference type="EMBL" id="VAV92832.1"/>
    </source>
</evidence>
<feature type="domain" description="TrfB transcriptional repressor protein" evidence="3">
    <location>
        <begin position="3"/>
        <end position="56"/>
    </location>
</feature>
<gene>
    <name evidence="4" type="ORF">MNBD_ALPHA02-619</name>
</gene>
<dbReference type="EMBL" id="UOED01000079">
    <property type="protein sequence ID" value="VAV92832.1"/>
    <property type="molecule type" value="Genomic_DNA"/>
</dbReference>
<protein>
    <recommendedName>
        <fullName evidence="3">TrfB transcriptional repressor protein domain-containing protein</fullName>
    </recommendedName>
</protein>
<proteinExistence type="predicted"/>
<organism evidence="4">
    <name type="scientific">hydrothermal vent metagenome</name>
    <dbReference type="NCBI Taxonomy" id="652676"/>
    <lineage>
        <taxon>unclassified sequences</taxon>
        <taxon>metagenomes</taxon>
        <taxon>ecological metagenomes</taxon>
    </lineage>
</organism>
<accession>A0A3B0RMD9</accession>
<evidence type="ECO:0000259" key="3">
    <source>
        <dbReference type="Pfam" id="PF16509"/>
    </source>
</evidence>
<keyword evidence="2" id="KW-0804">Transcription</keyword>
<dbReference type="InterPro" id="IPR053721">
    <property type="entry name" value="Fimbrial_Adhesin_Reg"/>
</dbReference>
<dbReference type="InterPro" id="IPR032428">
    <property type="entry name" value="TrfB"/>
</dbReference>
<name>A0A3B0RMD9_9ZZZZ</name>